<dbReference type="PANTHER" id="PTHR46708">
    <property type="entry name" value="TENASCIN"/>
    <property type="match status" value="1"/>
</dbReference>
<feature type="signal peptide" evidence="2">
    <location>
        <begin position="1"/>
        <end position="26"/>
    </location>
</feature>
<dbReference type="SMART" id="SM00060">
    <property type="entry name" value="FN3"/>
    <property type="match status" value="2"/>
</dbReference>
<gene>
    <name evidence="4" type="ORF">PNU62_03330</name>
</gene>
<dbReference type="RefSeq" id="WP_195387706.1">
    <property type="nucleotide sequence ID" value="NZ_JADNGL010000001.1"/>
</dbReference>
<dbReference type="GO" id="GO:0007160">
    <property type="term" value="P:cell-matrix adhesion"/>
    <property type="evidence" value="ECO:0007669"/>
    <property type="project" value="TreeGrafter"/>
</dbReference>
<accession>A0AAW6E8M5</accession>
<reference evidence="4" key="1">
    <citation type="submission" date="2023-01" db="EMBL/GenBank/DDBJ databases">
        <title>Human gut microbiome strain richness.</title>
        <authorList>
            <person name="Chen-Liaw A."/>
        </authorList>
    </citation>
    <scope>NUCLEOTIDE SEQUENCE</scope>
    <source>
        <strain evidence="4">1001275st1_F4_1001275B_160808</strain>
    </source>
</reference>
<dbReference type="GO" id="GO:0005178">
    <property type="term" value="F:integrin binding"/>
    <property type="evidence" value="ECO:0007669"/>
    <property type="project" value="TreeGrafter"/>
</dbReference>
<dbReference type="AlphaFoldDB" id="A0AAW6E8M5"/>
<dbReference type="CDD" id="cd00063">
    <property type="entry name" value="FN3"/>
    <property type="match status" value="2"/>
</dbReference>
<dbReference type="InterPro" id="IPR050991">
    <property type="entry name" value="ECM_Regulatory_Proteins"/>
</dbReference>
<feature type="domain" description="Fibronectin type-III" evidence="3">
    <location>
        <begin position="137"/>
        <end position="228"/>
    </location>
</feature>
<proteinExistence type="predicted"/>
<evidence type="ECO:0000313" key="4">
    <source>
        <dbReference type="EMBL" id="MDB8744044.1"/>
    </source>
</evidence>
<dbReference type="Gene3D" id="2.60.40.10">
    <property type="entry name" value="Immunoglobulins"/>
    <property type="match status" value="2"/>
</dbReference>
<dbReference type="InterPro" id="IPR003961">
    <property type="entry name" value="FN3_dom"/>
</dbReference>
<keyword evidence="1" id="KW-0677">Repeat</keyword>
<evidence type="ECO:0000256" key="2">
    <source>
        <dbReference type="SAM" id="SignalP"/>
    </source>
</evidence>
<dbReference type="InterPro" id="IPR013783">
    <property type="entry name" value="Ig-like_fold"/>
</dbReference>
<dbReference type="PROSITE" id="PS50853">
    <property type="entry name" value="FN3"/>
    <property type="match status" value="1"/>
</dbReference>
<keyword evidence="2" id="KW-0732">Signal</keyword>
<dbReference type="PANTHER" id="PTHR46708:SF7">
    <property type="entry name" value="FIBRONECTIN TYPE-III DOMAIN-CONTAINING PROTEIN"/>
    <property type="match status" value="1"/>
</dbReference>
<protein>
    <submittedName>
        <fullName evidence="4">Fibronectin type III domain-containing protein</fullName>
    </submittedName>
</protein>
<dbReference type="GO" id="GO:0005201">
    <property type="term" value="F:extracellular matrix structural constituent"/>
    <property type="evidence" value="ECO:0007669"/>
    <property type="project" value="TreeGrafter"/>
</dbReference>
<dbReference type="Proteomes" id="UP001211015">
    <property type="component" value="Unassembled WGS sequence"/>
</dbReference>
<evidence type="ECO:0000259" key="3">
    <source>
        <dbReference type="PROSITE" id="PS50853"/>
    </source>
</evidence>
<organism evidence="4 5">
    <name type="scientific">Ruminococcus bicirculans</name>
    <name type="common">ex Wegman et al. 2014</name>
    <dbReference type="NCBI Taxonomy" id="1160721"/>
    <lineage>
        <taxon>Bacteria</taxon>
        <taxon>Bacillati</taxon>
        <taxon>Bacillota</taxon>
        <taxon>Clostridia</taxon>
        <taxon>Eubacteriales</taxon>
        <taxon>Oscillospiraceae</taxon>
        <taxon>Ruminococcus</taxon>
    </lineage>
</organism>
<comment type="caution">
    <text evidence="4">The sequence shown here is derived from an EMBL/GenBank/DDBJ whole genome shotgun (WGS) entry which is preliminary data.</text>
</comment>
<feature type="chain" id="PRO_5043711764" evidence="2">
    <location>
        <begin position="27"/>
        <end position="350"/>
    </location>
</feature>
<name>A0AAW6E8M5_9FIRM</name>
<dbReference type="GO" id="GO:0007044">
    <property type="term" value="P:cell-substrate junction assembly"/>
    <property type="evidence" value="ECO:0007669"/>
    <property type="project" value="TreeGrafter"/>
</dbReference>
<dbReference type="EMBL" id="JAQMLV010000003">
    <property type="protein sequence ID" value="MDB8744044.1"/>
    <property type="molecule type" value="Genomic_DNA"/>
</dbReference>
<dbReference type="Pfam" id="PF00041">
    <property type="entry name" value="fn3"/>
    <property type="match status" value="1"/>
</dbReference>
<evidence type="ECO:0000313" key="5">
    <source>
        <dbReference type="Proteomes" id="UP001211015"/>
    </source>
</evidence>
<evidence type="ECO:0000256" key="1">
    <source>
        <dbReference type="ARBA" id="ARBA00022737"/>
    </source>
</evidence>
<sequence length="350" mass="39433">MKNGMKKTAAVVMAAMLMGTGAVVPAAENMGIFSQTAIVAEAASVGKVTGLKSKTLSNSEIQLNWSKVKGASGYTVYMRKNGKYNKLGDCKGTSYTVKKLPNATRENFKVRAYKTVKGKKVYGKYSANWNTATNPQACKGLKVSSVGTDSVKLSWTKIGCTNYRIYQNIKGEWKEIGKTTGTSYTVKKLAPATKYQFKIRACKQDDKKTSNNHYGKYSGVVTAITKKSDKITQADIDAMKAELTAYSREKAEYIKEHYTEFWKYGTDFNTIEEYFELKEKSVTPENAGYDAVYVIPYTQDNLDETIQLYKRKIDYLYEKEGDVYYVVYIENCPNGHRVNSNPCWATYFLY</sequence>
<dbReference type="InterPro" id="IPR036116">
    <property type="entry name" value="FN3_sf"/>
</dbReference>
<dbReference type="GO" id="GO:0043394">
    <property type="term" value="F:proteoglycan binding"/>
    <property type="evidence" value="ECO:0007669"/>
    <property type="project" value="TreeGrafter"/>
</dbReference>
<dbReference type="SUPFAM" id="SSF49265">
    <property type="entry name" value="Fibronectin type III"/>
    <property type="match status" value="1"/>
</dbReference>